<keyword evidence="6 9" id="KW-1133">Transmembrane helix</keyword>
<feature type="region of interest" description="Disordered" evidence="8">
    <location>
        <begin position="1"/>
        <end position="104"/>
    </location>
</feature>
<evidence type="ECO:0000256" key="3">
    <source>
        <dbReference type="ARBA" id="ARBA00022692"/>
    </source>
</evidence>
<feature type="transmembrane region" description="Helical" evidence="9">
    <location>
        <begin position="242"/>
        <end position="262"/>
    </location>
</feature>
<feature type="transmembrane region" description="Helical" evidence="9">
    <location>
        <begin position="200"/>
        <end position="222"/>
    </location>
</feature>
<evidence type="ECO:0000256" key="8">
    <source>
        <dbReference type="SAM" id="MobiDB-lite"/>
    </source>
</evidence>
<feature type="transmembrane region" description="Helical" evidence="9">
    <location>
        <begin position="490"/>
        <end position="513"/>
    </location>
</feature>
<dbReference type="EMBL" id="AP023356">
    <property type="protein sequence ID" value="BCJ41354.1"/>
    <property type="molecule type" value="Genomic_DNA"/>
</dbReference>
<feature type="transmembrane region" description="Helical" evidence="9">
    <location>
        <begin position="458"/>
        <end position="478"/>
    </location>
</feature>
<protein>
    <recommendedName>
        <fullName evidence="12">Peptidoglycan lipid II flippase</fullName>
    </recommendedName>
</protein>
<dbReference type="PRINTS" id="PR01806">
    <property type="entry name" value="VIRFACTRMVIN"/>
</dbReference>
<feature type="transmembrane region" description="Helical" evidence="9">
    <location>
        <begin position="427"/>
        <end position="446"/>
    </location>
</feature>
<dbReference type="InterPro" id="IPR051050">
    <property type="entry name" value="Lipid_II_flippase_MurJ/MviN"/>
</dbReference>
<feature type="transmembrane region" description="Helical" evidence="9">
    <location>
        <begin position="351"/>
        <end position="373"/>
    </location>
</feature>
<evidence type="ECO:0000313" key="11">
    <source>
        <dbReference type="Proteomes" id="UP000676967"/>
    </source>
</evidence>
<evidence type="ECO:0008006" key="12">
    <source>
        <dbReference type="Google" id="ProtNLM"/>
    </source>
</evidence>
<keyword evidence="4" id="KW-0133">Cell shape</keyword>
<evidence type="ECO:0000256" key="5">
    <source>
        <dbReference type="ARBA" id="ARBA00022984"/>
    </source>
</evidence>
<evidence type="ECO:0000256" key="1">
    <source>
        <dbReference type="ARBA" id="ARBA00004651"/>
    </source>
</evidence>
<keyword evidence="11" id="KW-1185">Reference proteome</keyword>
<dbReference type="PANTHER" id="PTHR47019">
    <property type="entry name" value="LIPID II FLIPPASE MURJ"/>
    <property type="match status" value="1"/>
</dbReference>
<keyword evidence="7 9" id="KW-0472">Membrane</keyword>
<dbReference type="Proteomes" id="UP000676967">
    <property type="component" value="Chromosome"/>
</dbReference>
<feature type="transmembrane region" description="Helical" evidence="9">
    <location>
        <begin position="385"/>
        <end position="406"/>
    </location>
</feature>
<dbReference type="PANTHER" id="PTHR47019:SF1">
    <property type="entry name" value="LIPID II FLIPPASE MURJ"/>
    <property type="match status" value="1"/>
</dbReference>
<feature type="compositionally biased region" description="Gly residues" evidence="8">
    <location>
        <begin position="61"/>
        <end position="72"/>
    </location>
</feature>
<feature type="transmembrane region" description="Helical" evidence="9">
    <location>
        <begin position="111"/>
        <end position="132"/>
    </location>
</feature>
<gene>
    <name evidence="10" type="ORF">Aiant_20110</name>
</gene>
<keyword evidence="3 9" id="KW-0812">Transmembrane</keyword>
<feature type="compositionally biased region" description="Low complexity" evidence="8">
    <location>
        <begin position="9"/>
        <end position="60"/>
    </location>
</feature>
<feature type="transmembrane region" description="Helical" evidence="9">
    <location>
        <begin position="519"/>
        <end position="541"/>
    </location>
</feature>
<comment type="subcellular location">
    <subcellularLocation>
        <location evidence="1">Cell membrane</location>
        <topology evidence="1">Multi-pass membrane protein</topology>
    </subcellularLocation>
</comment>
<name>A0ABN6C7I2_9ACTN</name>
<evidence type="ECO:0000256" key="7">
    <source>
        <dbReference type="ARBA" id="ARBA00023136"/>
    </source>
</evidence>
<sequence length="631" mass="62762">MTSANDTGAASATPADPANPDASAAAASATPADPASPDASAAAASMTPADPANPEASAASGSGGRADGGSVGASGSPDSRTPVSGASGRTENGGAPEADPDRRADLSAGGVAAKVAGAAALITVLTMLARIIGFGRTAVFYYTVGDGGNGNLPDLYFAANTVPNIIFELVAGGALASLVVPLLAGAVADGDRRRVGQISSALLTWMLALTVPLAVLVALAAGPITGLLDGVTPEHQEIAARMLRIFAPQLPLYGIGIVLTGVLQAHHRFAWPVIAPLLSSVTVMAAYLTYAGIDGARTDFGGLTTAGELTLSIGTTLGVVVLTLCLLIPLRRLRLRLRPGFRFPGGEGRQAVRLGWAGAVTVGAQQVVAALVVTLGTLQLARYTGAQTLFLLPWAVLAVPLATAVYPRLADAVVRGDERRYAESLSGTARSVMLMAGLGVAALVALAEPAARLMRVEAVPAILGFAPGLFGYALFALLSRALYARGATVAAAVASGVGWLCAGVAVVLVTLTGSGGGELAGLGLATALGMTVTGVLLVLAVRRHAGAGALAGLGRASLAAVLAAAVAAAAGWGLVAGLEAGVWAAPGVLGSLVEGVLGGIVVLLVFVAAAFVLDRRDLSSLAGPLVRRLRR</sequence>
<reference evidence="10 11" key="1">
    <citation type="submission" date="2020-08" db="EMBL/GenBank/DDBJ databases">
        <title>Whole genome shotgun sequence of Actinoplanes ianthinogenes NBRC 13996.</title>
        <authorList>
            <person name="Komaki H."/>
            <person name="Tamura T."/>
        </authorList>
    </citation>
    <scope>NUCLEOTIDE SEQUENCE [LARGE SCALE GENOMIC DNA]</scope>
    <source>
        <strain evidence="10 11">NBRC 13996</strain>
    </source>
</reference>
<accession>A0ABN6C7I2</accession>
<evidence type="ECO:0000313" key="10">
    <source>
        <dbReference type="EMBL" id="BCJ41354.1"/>
    </source>
</evidence>
<evidence type="ECO:0000256" key="2">
    <source>
        <dbReference type="ARBA" id="ARBA00022475"/>
    </source>
</evidence>
<feature type="transmembrane region" description="Helical" evidence="9">
    <location>
        <begin position="269"/>
        <end position="290"/>
    </location>
</feature>
<keyword evidence="2" id="KW-1003">Cell membrane</keyword>
<evidence type="ECO:0000256" key="6">
    <source>
        <dbReference type="ARBA" id="ARBA00022989"/>
    </source>
</evidence>
<feature type="transmembrane region" description="Helical" evidence="9">
    <location>
        <begin position="165"/>
        <end position="188"/>
    </location>
</feature>
<feature type="transmembrane region" description="Helical" evidence="9">
    <location>
        <begin position="595"/>
        <end position="613"/>
    </location>
</feature>
<keyword evidence="5" id="KW-0573">Peptidoglycan synthesis</keyword>
<proteinExistence type="predicted"/>
<feature type="transmembrane region" description="Helical" evidence="9">
    <location>
        <begin position="553"/>
        <end position="575"/>
    </location>
</feature>
<feature type="transmembrane region" description="Helical" evidence="9">
    <location>
        <begin position="310"/>
        <end position="330"/>
    </location>
</feature>
<feature type="compositionally biased region" description="Polar residues" evidence="8">
    <location>
        <begin position="81"/>
        <end position="90"/>
    </location>
</feature>
<dbReference type="InterPro" id="IPR004268">
    <property type="entry name" value="MurJ"/>
</dbReference>
<organism evidence="10 11">
    <name type="scientific">Actinoplanes ianthinogenes</name>
    <dbReference type="NCBI Taxonomy" id="122358"/>
    <lineage>
        <taxon>Bacteria</taxon>
        <taxon>Bacillati</taxon>
        <taxon>Actinomycetota</taxon>
        <taxon>Actinomycetes</taxon>
        <taxon>Micromonosporales</taxon>
        <taxon>Micromonosporaceae</taxon>
        <taxon>Actinoplanes</taxon>
    </lineage>
</organism>
<evidence type="ECO:0000256" key="9">
    <source>
        <dbReference type="SAM" id="Phobius"/>
    </source>
</evidence>
<evidence type="ECO:0000256" key="4">
    <source>
        <dbReference type="ARBA" id="ARBA00022960"/>
    </source>
</evidence>
<dbReference type="Pfam" id="PF03023">
    <property type="entry name" value="MurJ"/>
    <property type="match status" value="1"/>
</dbReference>